<proteinExistence type="predicted"/>
<dbReference type="Pfam" id="PF02589">
    <property type="entry name" value="LUD_dom"/>
    <property type="match status" value="1"/>
</dbReference>
<sequence length="260" mass="26570">MSARDDILARIHAALGTAPAEVTPSAAEVTSGGAEVTSGGAEVTPGGGEVTSGGAEVTPGGGEVTSGGAEVTPGSGEVTRPYRTTSGLAQDELVALLVDRLEDYKASVEIVGRDGLVEAIRVRLDGKTFVAPAGLPSEWLHSSLAEHAVTDSREAPLGVDRLDALDAVVTSSAVSVAETGTIILDGSPDQGRRAISLVPDHHVCVVPVETIVGLVPEGFARLDITRPLTLISGPSATSDIELERVEGVHGPRILDVLIVR</sequence>
<dbReference type="EMBL" id="CP163302">
    <property type="protein sequence ID" value="XDP44908.1"/>
    <property type="molecule type" value="Genomic_DNA"/>
</dbReference>
<protein>
    <submittedName>
        <fullName evidence="3">Lactate utilization protein C</fullName>
    </submittedName>
</protein>
<evidence type="ECO:0000256" key="1">
    <source>
        <dbReference type="SAM" id="MobiDB-lite"/>
    </source>
</evidence>
<organism evidence="3">
    <name type="scientific">Sinomonas puerhi</name>
    <dbReference type="NCBI Taxonomy" id="3238584"/>
    <lineage>
        <taxon>Bacteria</taxon>
        <taxon>Bacillati</taxon>
        <taxon>Actinomycetota</taxon>
        <taxon>Actinomycetes</taxon>
        <taxon>Micrococcales</taxon>
        <taxon>Micrococcaceae</taxon>
        <taxon>Sinomonas</taxon>
    </lineage>
</organism>
<dbReference type="InterPro" id="IPR003741">
    <property type="entry name" value="LUD_dom"/>
</dbReference>
<dbReference type="KEGG" id="spue:AB5L97_16800"/>
<dbReference type="InterPro" id="IPR037171">
    <property type="entry name" value="NagB/RpiA_transferase-like"/>
</dbReference>
<dbReference type="InterPro" id="IPR024185">
    <property type="entry name" value="FTHF_cligase-like_sf"/>
</dbReference>
<gene>
    <name evidence="3" type="ORF">AB5L97_16800</name>
</gene>
<evidence type="ECO:0000259" key="2">
    <source>
        <dbReference type="Pfam" id="PF02589"/>
    </source>
</evidence>
<dbReference type="Gene3D" id="3.40.50.10420">
    <property type="entry name" value="NagB/RpiA/CoA transferase-like"/>
    <property type="match status" value="1"/>
</dbReference>
<evidence type="ECO:0000313" key="3">
    <source>
        <dbReference type="EMBL" id="XDP44908.1"/>
    </source>
</evidence>
<feature type="region of interest" description="Disordered" evidence="1">
    <location>
        <begin position="22"/>
        <end position="82"/>
    </location>
</feature>
<feature type="domain" description="LUD" evidence="2">
    <location>
        <begin position="160"/>
        <end position="259"/>
    </location>
</feature>
<dbReference type="RefSeq" id="WP_369045508.1">
    <property type="nucleotide sequence ID" value="NZ_CP163302.1"/>
</dbReference>
<name>A0AB39L2C2_9MICC</name>
<dbReference type="PANTHER" id="PTHR43682">
    <property type="entry name" value="LACTATE UTILIZATION PROTEIN C"/>
    <property type="match status" value="1"/>
</dbReference>
<reference evidence="3" key="1">
    <citation type="submission" date="2024-07" db="EMBL/GenBank/DDBJ databases">
        <authorList>
            <person name="fu j."/>
        </authorList>
    </citation>
    <scope>NUCLEOTIDE SEQUENCE</scope>
    <source>
        <strain evidence="3">P10A9</strain>
    </source>
</reference>
<dbReference type="PANTHER" id="PTHR43682:SF1">
    <property type="entry name" value="LACTATE UTILIZATION PROTEIN C"/>
    <property type="match status" value="1"/>
</dbReference>
<dbReference type="AlphaFoldDB" id="A0AB39L2C2"/>
<dbReference type="SUPFAM" id="SSF100950">
    <property type="entry name" value="NagB/RpiA/CoA transferase-like"/>
    <property type="match status" value="1"/>
</dbReference>
<accession>A0AB39L2C2</accession>